<proteinExistence type="predicted"/>
<feature type="region of interest" description="Disordered" evidence="1">
    <location>
        <begin position="1"/>
        <end position="49"/>
    </location>
</feature>
<evidence type="ECO:0000313" key="2">
    <source>
        <dbReference type="EMBL" id="AFI98644.1"/>
    </source>
</evidence>
<name>I1Y9H9_9MICC</name>
<organism evidence="2">
    <name type="scientific">Arthrobacter sp. JBH1</name>
    <dbReference type="NCBI Taxonomy" id="723551"/>
    <lineage>
        <taxon>Bacteria</taxon>
        <taxon>Bacillati</taxon>
        <taxon>Actinomycetota</taxon>
        <taxon>Actinomycetes</taxon>
        <taxon>Micrococcales</taxon>
        <taxon>Micrococcaceae</taxon>
        <taxon>Arthrobacter</taxon>
    </lineage>
</organism>
<reference evidence="2" key="1">
    <citation type="journal article" date="2012" name="Appl. Environ. Microbiol.">
        <title>Key Enzymes Enabling the Growth of Arthrobacter sp. Strain JBH1 with Nitroglycerin as the Sole Source of Carbon and Nitrogen.</title>
        <authorList>
            <person name="Husserl J."/>
            <person name="Hughes J.B."/>
            <person name="Spain J.C."/>
        </authorList>
    </citation>
    <scope>NUCLEOTIDE SEQUENCE</scope>
    <source>
        <strain evidence="2">JBH1</strain>
    </source>
</reference>
<evidence type="ECO:0000256" key="1">
    <source>
        <dbReference type="SAM" id="MobiDB-lite"/>
    </source>
</evidence>
<accession>I1Y9H9</accession>
<dbReference type="EMBL" id="JQ671543">
    <property type="protein sequence ID" value="AFI98644.1"/>
    <property type="molecule type" value="Genomic_DNA"/>
</dbReference>
<sequence length="49" mass="5491">MAVSMTDHWQPARQIDSWSEAGRQDRAIGETPTRASPRCANQGLPRWAP</sequence>
<protein>
    <submittedName>
        <fullName evidence="2">Uncharacterized protein</fullName>
    </submittedName>
</protein>
<dbReference type="AlphaFoldDB" id="I1Y9H9"/>